<dbReference type="InterPro" id="IPR023033">
    <property type="entry name" value="Ala_tRNA_ligase_euk/bac"/>
</dbReference>
<keyword evidence="15" id="KW-0007">Acetylation</keyword>
<evidence type="ECO:0000259" key="22">
    <source>
        <dbReference type="PROSITE" id="PS50860"/>
    </source>
</evidence>
<dbReference type="Gene3D" id="2.40.30.130">
    <property type="match status" value="1"/>
</dbReference>
<evidence type="ECO:0000256" key="7">
    <source>
        <dbReference type="ARBA" id="ARBA00022598"/>
    </source>
</evidence>
<accession>A0A6G0IX42</accession>
<keyword evidence="7 20" id="KW-0436">Ligase</keyword>
<dbReference type="InterPro" id="IPR018164">
    <property type="entry name" value="Ala-tRNA-synth_IIc_N"/>
</dbReference>
<feature type="region of interest" description="Disordered" evidence="21">
    <location>
        <begin position="476"/>
        <end position="509"/>
    </location>
</feature>
<feature type="compositionally biased region" description="Polar residues" evidence="21">
    <location>
        <begin position="500"/>
        <end position="509"/>
    </location>
</feature>
<dbReference type="Gene3D" id="3.30.980.10">
    <property type="entry name" value="Threonyl-trna Synthetase, Chain A, domain 2"/>
    <property type="match status" value="1"/>
</dbReference>
<proteinExistence type="inferred from homology"/>
<dbReference type="SUPFAM" id="SSF55186">
    <property type="entry name" value="ThrRS/AlaRS common domain"/>
    <property type="match status" value="1"/>
</dbReference>
<dbReference type="GO" id="GO:0000049">
    <property type="term" value="F:tRNA binding"/>
    <property type="evidence" value="ECO:0007669"/>
    <property type="project" value="UniProtKB-KW"/>
</dbReference>
<comment type="domain">
    <text evidence="20">Consists of three domains; the N-terminal catalytic domain, the editing domain and the C-terminal C-Ala domain. The editing domain removes incorrectly charged amino acids, while the C-Ala domain, along with tRNA(Ala), serves as a bridge to cooperatively bring together the editing and aminoacylation centers thus stimulating deacylation of misacylated tRNAs.</text>
</comment>
<evidence type="ECO:0000256" key="5">
    <source>
        <dbReference type="ARBA" id="ARBA00022553"/>
    </source>
</evidence>
<keyword evidence="14 20" id="KW-0648">Protein biosynthesis</keyword>
<keyword evidence="17" id="KW-0539">Nucleus</keyword>
<gene>
    <name evidence="20" type="primary">AARS</name>
    <name evidence="23" type="ORF">D5F01_LYC04759</name>
</gene>
<evidence type="ECO:0000313" key="24">
    <source>
        <dbReference type="Proteomes" id="UP000424527"/>
    </source>
</evidence>
<dbReference type="InterPro" id="IPR009000">
    <property type="entry name" value="Transl_B-barrel_sf"/>
</dbReference>
<dbReference type="SUPFAM" id="SSF55681">
    <property type="entry name" value="Class II aaRS and biotin synthetases"/>
    <property type="match status" value="1"/>
</dbReference>
<evidence type="ECO:0000256" key="15">
    <source>
        <dbReference type="ARBA" id="ARBA00022990"/>
    </source>
</evidence>
<keyword evidence="12" id="KW-0832">Ubl conjugation</keyword>
<dbReference type="Pfam" id="PF01411">
    <property type="entry name" value="tRNA-synt_2c"/>
    <property type="match status" value="1"/>
</dbReference>
<dbReference type="GO" id="GO:0008270">
    <property type="term" value="F:zinc ion binding"/>
    <property type="evidence" value="ECO:0007669"/>
    <property type="project" value="UniProtKB-UniRule"/>
</dbReference>
<keyword evidence="13 20" id="KW-0694">RNA-binding</keyword>
<dbReference type="InterPro" id="IPR018165">
    <property type="entry name" value="Ala-tRNA-synth_IIc_core"/>
</dbReference>
<keyword evidence="10" id="KW-0862">Zinc</keyword>
<evidence type="ECO:0000256" key="3">
    <source>
        <dbReference type="ARBA" id="ARBA00022481"/>
    </source>
</evidence>
<comment type="caution">
    <text evidence="23">The sequence shown here is derived from an EMBL/GenBank/DDBJ whole genome shotgun (WGS) entry which is preliminary data.</text>
</comment>
<keyword evidence="5" id="KW-0597">Phosphoprotein</keyword>
<dbReference type="PROSITE" id="PS50860">
    <property type="entry name" value="AA_TRNA_LIGASE_II_ALA"/>
    <property type="match status" value="1"/>
</dbReference>
<dbReference type="GO" id="GO:0004813">
    <property type="term" value="F:alanine-tRNA ligase activity"/>
    <property type="evidence" value="ECO:0007669"/>
    <property type="project" value="UniProtKB-UniRule"/>
</dbReference>
<evidence type="ECO:0000256" key="4">
    <source>
        <dbReference type="ARBA" id="ARBA00022490"/>
    </source>
</evidence>
<keyword evidence="24" id="KW-1185">Reference proteome</keyword>
<dbReference type="FunFam" id="3.30.930.10:FF:000011">
    <property type="entry name" value="Alanine--tRNA ligase, cytoplasmic"/>
    <property type="match status" value="1"/>
</dbReference>
<evidence type="ECO:0000256" key="17">
    <source>
        <dbReference type="ARBA" id="ARBA00023242"/>
    </source>
</evidence>
<evidence type="ECO:0000313" key="23">
    <source>
        <dbReference type="EMBL" id="KAE8296010.1"/>
    </source>
</evidence>
<dbReference type="InterPro" id="IPR050058">
    <property type="entry name" value="Ala-tRNA_ligase"/>
</dbReference>
<evidence type="ECO:0000256" key="9">
    <source>
        <dbReference type="ARBA" id="ARBA00022741"/>
    </source>
</evidence>
<comment type="caution">
    <text evidence="20">Lacks conserved residue(s) required for the propagation of feature annotation.</text>
</comment>
<evidence type="ECO:0000256" key="11">
    <source>
        <dbReference type="ARBA" id="ARBA00022840"/>
    </source>
</evidence>
<dbReference type="SUPFAM" id="SSF50447">
    <property type="entry name" value="Translation proteins"/>
    <property type="match status" value="1"/>
</dbReference>
<dbReference type="Pfam" id="PF02272">
    <property type="entry name" value="DHHA1"/>
    <property type="match status" value="1"/>
</dbReference>
<evidence type="ECO:0000256" key="2">
    <source>
        <dbReference type="ARBA" id="ARBA00013168"/>
    </source>
</evidence>
<dbReference type="EMBL" id="REGW02000005">
    <property type="protein sequence ID" value="KAE8296010.1"/>
    <property type="molecule type" value="Genomic_DNA"/>
</dbReference>
<dbReference type="FunFam" id="3.30.980.10:FF:000004">
    <property type="entry name" value="Alanine--tRNA ligase, cytoplasmic"/>
    <property type="match status" value="1"/>
</dbReference>
<dbReference type="CDD" id="cd00673">
    <property type="entry name" value="AlaRS_core"/>
    <property type="match status" value="1"/>
</dbReference>
<comment type="catalytic activity">
    <reaction evidence="19 20">
        <text>tRNA(Ala) + L-alanine + ATP = L-alanyl-tRNA(Ala) + AMP + diphosphate</text>
        <dbReference type="Rhea" id="RHEA:12540"/>
        <dbReference type="Rhea" id="RHEA-COMP:9657"/>
        <dbReference type="Rhea" id="RHEA-COMP:9923"/>
        <dbReference type="ChEBI" id="CHEBI:30616"/>
        <dbReference type="ChEBI" id="CHEBI:33019"/>
        <dbReference type="ChEBI" id="CHEBI:57972"/>
        <dbReference type="ChEBI" id="CHEBI:78442"/>
        <dbReference type="ChEBI" id="CHEBI:78497"/>
        <dbReference type="ChEBI" id="CHEBI:456215"/>
        <dbReference type="EC" id="6.1.1.7"/>
    </reaction>
</comment>
<evidence type="ECO:0000256" key="6">
    <source>
        <dbReference type="ARBA" id="ARBA00022555"/>
    </source>
</evidence>
<keyword evidence="4" id="KW-0963">Cytoplasm</keyword>
<dbReference type="PANTHER" id="PTHR11777:SF36">
    <property type="entry name" value="ALANINE--TRNA LIGASE, CYTOPLASMIC"/>
    <property type="match status" value="1"/>
</dbReference>
<keyword evidence="11 20" id="KW-0067">ATP-binding</keyword>
<dbReference type="NCBIfam" id="TIGR00344">
    <property type="entry name" value="alaS"/>
    <property type="match status" value="1"/>
</dbReference>
<comment type="function">
    <text evidence="20">Catalyzes the attachment of alanine to tRNA(Ala) in a two-step reaction: alanine is first activated by ATP to form Ala-AMP and then transferred to the acceptor end of tRNA(Ala). Also edits incorrectly charged tRNA(Ala) via its editing domain.</text>
</comment>
<dbReference type="HAMAP" id="MF_00036_B">
    <property type="entry name" value="Ala_tRNA_synth_B"/>
    <property type="match status" value="1"/>
</dbReference>
<protein>
    <recommendedName>
        <fullName evidence="2">alanine--tRNA ligase</fullName>
        <ecNumber evidence="2">6.1.1.7</ecNumber>
    </recommendedName>
    <alternativeName>
        <fullName evidence="18">Protein lactyltransferase AARS1</fullName>
    </alternativeName>
</protein>
<dbReference type="Proteomes" id="UP000424527">
    <property type="component" value="Unassembled WGS sequence"/>
</dbReference>
<comment type="subunit">
    <text evidence="20">Monomer. Interacts with ANKRD16; the interaction is direct.</text>
</comment>
<evidence type="ECO:0000256" key="19">
    <source>
        <dbReference type="ARBA" id="ARBA00048300"/>
    </source>
</evidence>
<keyword evidence="6 20" id="KW-0820">tRNA-binding</keyword>
<dbReference type="InterPro" id="IPR002318">
    <property type="entry name" value="Ala-tRNA-lgiase_IIc"/>
</dbReference>
<dbReference type="InterPro" id="IPR018163">
    <property type="entry name" value="Thr/Ala-tRNA-synth_IIc_edit"/>
</dbReference>
<reference evidence="23 24" key="1">
    <citation type="submission" date="2019-07" db="EMBL/GenBank/DDBJ databases">
        <title>Chromosome genome assembly for large yellow croaker.</title>
        <authorList>
            <person name="Xiao S."/>
        </authorList>
    </citation>
    <scope>NUCLEOTIDE SEQUENCE [LARGE SCALE GENOMIC DNA]</scope>
    <source>
        <strain evidence="23">JMULYC20181020</strain>
        <tissue evidence="23">Muscle</tissue>
    </source>
</reference>
<evidence type="ECO:0000256" key="1">
    <source>
        <dbReference type="ARBA" id="ARBA00008226"/>
    </source>
</evidence>
<dbReference type="InterPro" id="IPR003156">
    <property type="entry name" value="DHHA1_dom"/>
</dbReference>
<dbReference type="GO" id="GO:0005524">
    <property type="term" value="F:ATP binding"/>
    <property type="evidence" value="ECO:0007669"/>
    <property type="project" value="UniProtKB-UniRule"/>
</dbReference>
<evidence type="ECO:0000256" key="12">
    <source>
        <dbReference type="ARBA" id="ARBA00022843"/>
    </source>
</evidence>
<keyword evidence="9 20" id="KW-0547">Nucleotide-binding</keyword>
<dbReference type="GO" id="GO:0006419">
    <property type="term" value="P:alanyl-tRNA aminoacylation"/>
    <property type="evidence" value="ECO:0007669"/>
    <property type="project" value="InterPro"/>
</dbReference>
<evidence type="ECO:0000256" key="16">
    <source>
        <dbReference type="ARBA" id="ARBA00023146"/>
    </source>
</evidence>
<feature type="compositionally biased region" description="Basic and acidic residues" evidence="21">
    <location>
        <begin position="483"/>
        <end position="495"/>
    </location>
</feature>
<dbReference type="EC" id="6.1.1.7" evidence="2"/>
<sequence length="946" mass="105205">MDSSLSASQIREKFIDFFRRYEHKYVHSSSTIPLDDPTLLFANAGMNQFKPIFLNTIDPSHPMARLHRAANTQKCIRAGGKHNDLDDVGKDVYHHTFFEMLGSWSFGDYFKQLACKMALELLTQEFGIPIERLYVTYFGGNEDAGLEPDLECKQIWIDLGMDEARILPGSMKDNFWEMGDTGPCGPCSEMHFDRIGGRDASHLVNMDDPNVLEIWNLVFIQFNRESETELKPLPKKSIDTGMGLERLVSVLQNKMSNYDTDLFIPYFEAIQKGTGARPYTGKVGAEDADGIDMAYRVLADHARTITIALSDGGRPDNTGRGYVLRRILRRAVRYSHEKLGAQRGFFASLVDVVVDSLGDAFPELRKDPDMVKDVINEEEVQFLKTLSRGRRILDRKIMSLGDCKTIPGDTAWLLYDTYGFPLDLTSLIAEEKGMAVDLAAFEEEKKAAQLKSQGKGAGDEDHIMLDIYAIEELRNKNTPATDDSPKYKYTSDENGKYGQRLTSPRSTTGQECGVVLDQTSFYAEQGGQTFDEGYMLREDDSTEDRMEFTVKNTQVRGGYVLHVGTVYGTLKVGDHVTLHVDESWARHQRGSLVAADRLRFDFTAKGALSTGEVRRTEEIACVLIREAKTVYALDAPLAQAKAIQGLRAVFDETYPDPVRVVSIGIPVEELLKDPDSAAGSSPPSSFVVEPVLKPLGNVLLVSVICSHLQNSGHAAPFVIVSEEAIAKGIRRIVAVTGTEAQKAQRKADSLHQSLSALGDRVKQQTAPNKDIQKEIADMTESIGTAVISQWQKDEMRETLKGLKKIMDDLDRSYKADIQKRVLEKTREVIESNPNQPLLVMEMETGASSKALNESLKLLKSNSPQTAAMLFTVDPEAGKITCLCQVPQDVVKRGLKASEWVQELCPLLDGKSGGKEMSAQATGRNTQCLEDALQMANEFARLKLQEN</sequence>
<evidence type="ECO:0000256" key="10">
    <source>
        <dbReference type="ARBA" id="ARBA00022833"/>
    </source>
</evidence>
<dbReference type="SUPFAM" id="SSF101353">
    <property type="entry name" value="Putative anticodon-binding domain of alanyl-tRNA synthetase (AlaRS)"/>
    <property type="match status" value="1"/>
</dbReference>
<name>A0A6G0IX42_LARCR</name>
<organism evidence="23 24">
    <name type="scientific">Larimichthys crocea</name>
    <name type="common">Large yellow croaker</name>
    <name type="synonym">Pseudosciaena crocea</name>
    <dbReference type="NCBI Taxonomy" id="215358"/>
    <lineage>
        <taxon>Eukaryota</taxon>
        <taxon>Metazoa</taxon>
        <taxon>Chordata</taxon>
        <taxon>Craniata</taxon>
        <taxon>Vertebrata</taxon>
        <taxon>Euteleostomi</taxon>
        <taxon>Actinopterygii</taxon>
        <taxon>Neopterygii</taxon>
        <taxon>Teleostei</taxon>
        <taxon>Neoteleostei</taxon>
        <taxon>Acanthomorphata</taxon>
        <taxon>Eupercaria</taxon>
        <taxon>Sciaenidae</taxon>
        <taxon>Larimichthys</taxon>
    </lineage>
</organism>
<dbReference type="InterPro" id="IPR045864">
    <property type="entry name" value="aa-tRNA-synth_II/BPL/LPL"/>
</dbReference>
<dbReference type="InterPro" id="IPR018162">
    <property type="entry name" value="Ala-tRNA-ligase_IIc_anticod-bd"/>
</dbReference>
<evidence type="ECO:0000256" key="13">
    <source>
        <dbReference type="ARBA" id="ARBA00022884"/>
    </source>
</evidence>
<dbReference type="FunFam" id="2.40.30.130:FF:000002">
    <property type="entry name" value="alanine--tRNA ligase, cytoplasmic"/>
    <property type="match status" value="1"/>
</dbReference>
<evidence type="ECO:0000256" key="14">
    <source>
        <dbReference type="ARBA" id="ARBA00022917"/>
    </source>
</evidence>
<feature type="domain" description="Alanyl-transfer RNA synthetases family profile" evidence="22">
    <location>
        <begin position="5"/>
        <end position="746"/>
    </location>
</feature>
<keyword evidence="3" id="KW-0488">Methylation</keyword>
<dbReference type="FunFam" id="3.10.310.40:FF:000002">
    <property type="entry name" value="alanine--tRNA ligase, cytoplasmic"/>
    <property type="match status" value="1"/>
</dbReference>
<dbReference type="AlphaFoldDB" id="A0A6G0IX42"/>
<dbReference type="GO" id="GO:0002161">
    <property type="term" value="F:aminoacyl-tRNA deacylase activity"/>
    <property type="evidence" value="ECO:0007669"/>
    <property type="project" value="TreeGrafter"/>
</dbReference>
<dbReference type="PANTHER" id="PTHR11777">
    <property type="entry name" value="ALANYL-TRNA SYNTHETASE"/>
    <property type="match status" value="1"/>
</dbReference>
<evidence type="ECO:0000256" key="18">
    <source>
        <dbReference type="ARBA" id="ARBA00047209"/>
    </source>
</evidence>
<comment type="similarity">
    <text evidence="1 20">Belongs to the class-II aminoacyl-tRNA synthetase family.</text>
</comment>
<keyword evidence="8" id="KW-0479">Metal-binding</keyword>
<evidence type="ECO:0000256" key="21">
    <source>
        <dbReference type="SAM" id="MobiDB-lite"/>
    </source>
</evidence>
<keyword evidence="16 20" id="KW-0030">Aminoacyl-tRNA synthetase</keyword>
<dbReference type="PRINTS" id="PR00980">
    <property type="entry name" value="TRNASYNTHALA"/>
</dbReference>
<dbReference type="Gene3D" id="3.10.310.40">
    <property type="match status" value="1"/>
</dbReference>
<dbReference type="Gene3D" id="3.30.930.10">
    <property type="entry name" value="Bira Bifunctional Protein, Domain 2"/>
    <property type="match status" value="1"/>
</dbReference>
<evidence type="ECO:0000256" key="20">
    <source>
        <dbReference type="HAMAP-Rule" id="MF_03133"/>
    </source>
</evidence>
<dbReference type="GO" id="GO:0005739">
    <property type="term" value="C:mitochondrion"/>
    <property type="evidence" value="ECO:0007669"/>
    <property type="project" value="TreeGrafter"/>
</dbReference>
<evidence type="ECO:0000256" key="8">
    <source>
        <dbReference type="ARBA" id="ARBA00022723"/>
    </source>
</evidence>